<reference evidence="1" key="2">
    <citation type="journal article" date="2015" name="Data Brief">
        <title>Shoot transcriptome of the giant reed, Arundo donax.</title>
        <authorList>
            <person name="Barrero R.A."/>
            <person name="Guerrero F.D."/>
            <person name="Moolhuijzen P."/>
            <person name="Goolsby J.A."/>
            <person name="Tidwell J."/>
            <person name="Bellgard S.E."/>
            <person name="Bellgard M.I."/>
        </authorList>
    </citation>
    <scope>NUCLEOTIDE SEQUENCE</scope>
    <source>
        <tissue evidence="1">Shoot tissue taken approximately 20 cm above the soil surface</tissue>
    </source>
</reference>
<organism evidence="1">
    <name type="scientific">Arundo donax</name>
    <name type="common">Giant reed</name>
    <name type="synonym">Donax arundinaceus</name>
    <dbReference type="NCBI Taxonomy" id="35708"/>
    <lineage>
        <taxon>Eukaryota</taxon>
        <taxon>Viridiplantae</taxon>
        <taxon>Streptophyta</taxon>
        <taxon>Embryophyta</taxon>
        <taxon>Tracheophyta</taxon>
        <taxon>Spermatophyta</taxon>
        <taxon>Magnoliopsida</taxon>
        <taxon>Liliopsida</taxon>
        <taxon>Poales</taxon>
        <taxon>Poaceae</taxon>
        <taxon>PACMAD clade</taxon>
        <taxon>Arundinoideae</taxon>
        <taxon>Arundineae</taxon>
        <taxon>Arundo</taxon>
    </lineage>
</organism>
<sequence>MTIVRSYSQGSVLAWRIFFCKFKFQIIAFDVFQ</sequence>
<dbReference type="EMBL" id="GBRH01183997">
    <property type="protein sequence ID" value="JAE13899.1"/>
    <property type="molecule type" value="Transcribed_RNA"/>
</dbReference>
<evidence type="ECO:0000313" key="1">
    <source>
        <dbReference type="EMBL" id="JAE13899.1"/>
    </source>
</evidence>
<reference evidence="1" key="1">
    <citation type="submission" date="2014-09" db="EMBL/GenBank/DDBJ databases">
        <authorList>
            <person name="Magalhaes I.L.F."/>
            <person name="Oliveira U."/>
            <person name="Santos F.R."/>
            <person name="Vidigal T.H.D.A."/>
            <person name="Brescovit A.D."/>
            <person name="Santos A.J."/>
        </authorList>
    </citation>
    <scope>NUCLEOTIDE SEQUENCE</scope>
    <source>
        <tissue evidence="1">Shoot tissue taken approximately 20 cm above the soil surface</tissue>
    </source>
</reference>
<dbReference type="AlphaFoldDB" id="A0A0A9FRM2"/>
<accession>A0A0A9FRM2</accession>
<name>A0A0A9FRM2_ARUDO</name>
<protein>
    <submittedName>
        <fullName evidence="1">Uncharacterized protein</fullName>
    </submittedName>
</protein>
<proteinExistence type="predicted"/>